<dbReference type="EMBL" id="LSDG01000019">
    <property type="protein sequence ID" value="KXB67360.1"/>
    <property type="molecule type" value="Genomic_DNA"/>
</dbReference>
<dbReference type="PANTHER" id="PTHR36115:SF9">
    <property type="entry name" value="LMO1584 PROTEIN"/>
    <property type="match status" value="1"/>
</dbReference>
<feature type="transmembrane region" description="Helical" evidence="7">
    <location>
        <begin position="59"/>
        <end position="83"/>
    </location>
</feature>
<name>A0A134AIJ5_9FIRM</name>
<gene>
    <name evidence="9" type="ORF">HMPREF1863_00548</name>
</gene>
<evidence type="ECO:0000259" key="8">
    <source>
        <dbReference type="Pfam" id="PF06271"/>
    </source>
</evidence>
<dbReference type="GO" id="GO:0005886">
    <property type="term" value="C:plasma membrane"/>
    <property type="evidence" value="ECO:0007669"/>
    <property type="project" value="UniProtKB-SubCell"/>
</dbReference>
<keyword evidence="10" id="KW-1185">Reference proteome</keyword>
<dbReference type="RefSeq" id="WP_068367083.1">
    <property type="nucleotide sequence ID" value="NZ_KQ960171.1"/>
</dbReference>
<evidence type="ECO:0000256" key="1">
    <source>
        <dbReference type="ARBA" id="ARBA00004651"/>
    </source>
</evidence>
<evidence type="ECO:0000313" key="9">
    <source>
        <dbReference type="EMBL" id="KXB67360.1"/>
    </source>
</evidence>
<dbReference type="PANTHER" id="PTHR36115">
    <property type="entry name" value="PROLINE-RICH ANTIGEN HOMOLOG-RELATED"/>
    <property type="match status" value="1"/>
</dbReference>
<proteinExistence type="predicted"/>
<comment type="subcellular location">
    <subcellularLocation>
        <location evidence="1">Cell membrane</location>
        <topology evidence="1">Multi-pass membrane protein</topology>
    </subcellularLocation>
</comment>
<evidence type="ECO:0000313" key="10">
    <source>
        <dbReference type="Proteomes" id="UP000070442"/>
    </source>
</evidence>
<feature type="domain" description="RDD" evidence="8">
    <location>
        <begin position="67"/>
        <end position="187"/>
    </location>
</feature>
<comment type="caution">
    <text evidence="9">The sequence shown here is derived from an EMBL/GenBank/DDBJ whole genome shotgun (WGS) entry which is preliminary data.</text>
</comment>
<evidence type="ECO:0000256" key="4">
    <source>
        <dbReference type="ARBA" id="ARBA00022989"/>
    </source>
</evidence>
<dbReference type="InterPro" id="IPR051791">
    <property type="entry name" value="Pra-immunoreactive"/>
</dbReference>
<feature type="compositionally biased region" description="Basic and acidic residues" evidence="6">
    <location>
        <begin position="1"/>
        <end position="23"/>
    </location>
</feature>
<reference evidence="10" key="1">
    <citation type="submission" date="2016-01" db="EMBL/GenBank/DDBJ databases">
        <authorList>
            <person name="Mitreva M."/>
            <person name="Pepin K.H."/>
            <person name="Mihindukulasuriya K.A."/>
            <person name="Fulton R."/>
            <person name="Fronick C."/>
            <person name="O'Laughlin M."/>
            <person name="Miner T."/>
            <person name="Herter B."/>
            <person name="Rosa B.A."/>
            <person name="Cordes M."/>
            <person name="Tomlinson C."/>
            <person name="Wollam A."/>
            <person name="Palsikar V.B."/>
            <person name="Mardis E.R."/>
            <person name="Wilson R.K."/>
        </authorList>
    </citation>
    <scope>NUCLEOTIDE SEQUENCE [LARGE SCALE GENOMIC DNA]</scope>
    <source>
        <strain evidence="10">DNF00729</strain>
    </source>
</reference>
<dbReference type="OrthoDB" id="9793824at2"/>
<dbReference type="AlphaFoldDB" id="A0A134AIJ5"/>
<evidence type="ECO:0000256" key="3">
    <source>
        <dbReference type="ARBA" id="ARBA00022692"/>
    </source>
</evidence>
<evidence type="ECO:0000256" key="2">
    <source>
        <dbReference type="ARBA" id="ARBA00022475"/>
    </source>
</evidence>
<evidence type="ECO:0000256" key="5">
    <source>
        <dbReference type="ARBA" id="ARBA00023136"/>
    </source>
</evidence>
<accession>A0A134AIJ5</accession>
<dbReference type="Proteomes" id="UP000070442">
    <property type="component" value="Unassembled WGS sequence"/>
</dbReference>
<evidence type="ECO:0000256" key="7">
    <source>
        <dbReference type="SAM" id="Phobius"/>
    </source>
</evidence>
<sequence>MKRHHYDPFKKEKKSFFSKKEETPEVEDEMVQPPEEPAFENIDELHKIKERPLPRRSKYPISSVVAAGFWIRFVAFILDLIVAKAFSSLIASPIIAIAGWPSGLFPVAIKGIAFYLYFILATYCTNGQTLGKIICGLRVIHPEEERLSFTTVLVREGAVRLIQTTFFILYVVTAFTDRKQNIGDLLADTYVVKEELYAMEQEDETLFYNYSM</sequence>
<evidence type="ECO:0000256" key="6">
    <source>
        <dbReference type="SAM" id="MobiDB-lite"/>
    </source>
</evidence>
<dbReference type="STRING" id="755172.HMPREF1863_00548"/>
<keyword evidence="5 7" id="KW-0472">Membrane</keyword>
<keyword evidence="2" id="KW-1003">Cell membrane</keyword>
<protein>
    <submittedName>
        <fullName evidence="9">RDD family protein</fullName>
    </submittedName>
</protein>
<dbReference type="Pfam" id="PF06271">
    <property type="entry name" value="RDD"/>
    <property type="match status" value="1"/>
</dbReference>
<dbReference type="InterPro" id="IPR010432">
    <property type="entry name" value="RDD"/>
</dbReference>
<dbReference type="PATRIC" id="fig|755172.3.peg.523"/>
<feature type="region of interest" description="Disordered" evidence="6">
    <location>
        <begin position="1"/>
        <end position="33"/>
    </location>
</feature>
<feature type="transmembrane region" description="Helical" evidence="7">
    <location>
        <begin position="103"/>
        <end position="124"/>
    </location>
</feature>
<organism evidence="9 10">
    <name type="scientific">Aedoeadaptatus coxii</name>
    <dbReference type="NCBI Taxonomy" id="755172"/>
    <lineage>
        <taxon>Bacteria</taxon>
        <taxon>Bacillati</taxon>
        <taxon>Bacillota</taxon>
        <taxon>Tissierellia</taxon>
        <taxon>Tissierellales</taxon>
        <taxon>Peptoniphilaceae</taxon>
        <taxon>Aedoeadaptatus</taxon>
    </lineage>
</organism>
<keyword evidence="3 7" id="KW-0812">Transmembrane</keyword>
<keyword evidence="4 7" id="KW-1133">Transmembrane helix</keyword>